<dbReference type="AlphaFoldDB" id="A0A087E760"/>
<accession>A0A087E760</accession>
<dbReference type="Proteomes" id="UP000029055">
    <property type="component" value="Unassembled WGS sequence"/>
</dbReference>
<dbReference type="RefSeq" id="WP_024464436.1">
    <property type="nucleotide sequence ID" value="NZ_CP062939.1"/>
</dbReference>
<dbReference type="OrthoDB" id="5516926at2"/>
<protein>
    <submittedName>
        <fullName evidence="1">Zn-ribbon-containing RNA-binding protein</fullName>
    </submittedName>
</protein>
<name>A0A087E760_9BIFI</name>
<evidence type="ECO:0000313" key="2">
    <source>
        <dbReference type="Proteomes" id="UP000029055"/>
    </source>
</evidence>
<organism evidence="1 2">
    <name type="scientific">Bifidobacterium subtile</name>
    <dbReference type="NCBI Taxonomy" id="77635"/>
    <lineage>
        <taxon>Bacteria</taxon>
        <taxon>Bacillati</taxon>
        <taxon>Actinomycetota</taxon>
        <taxon>Actinomycetes</taxon>
        <taxon>Bifidobacteriales</taxon>
        <taxon>Bifidobacteriaceae</taxon>
        <taxon>Bifidobacterium</taxon>
    </lineage>
</organism>
<dbReference type="PANTHER" id="PTHR36456">
    <property type="entry name" value="UPF0232 PROTEIN SCO3875"/>
    <property type="match status" value="1"/>
</dbReference>
<keyword evidence="2" id="KW-1185">Reference proteome</keyword>
<reference evidence="1 2" key="1">
    <citation type="submission" date="2014-03" db="EMBL/GenBank/DDBJ databases">
        <title>Genomics of Bifidobacteria.</title>
        <authorList>
            <person name="Ventura M."/>
            <person name="Milani C."/>
            <person name="Lugli G.A."/>
        </authorList>
    </citation>
    <scope>NUCLEOTIDE SEQUENCE [LARGE SCALE GENOMIC DNA]</scope>
    <source>
        <strain evidence="1 2">LMG 11597</strain>
    </source>
</reference>
<sequence>MKPPVVVTLHLDQRKLPAEIFDRFAARAGVFRDRRQREEDAWESFGKPGRDPDRLGGVLSALADRGGWVPNLKIAQLRNHWDQVVGQGVAQHSQVVGFDDGVLTIRAESTVWATQLTYLMPQLSETIRTRLKGLDIREIRVTGPHAQSFARGHMGGRRRYLR</sequence>
<comment type="caution">
    <text evidence="1">The sequence shown here is derived from an EMBL/GenBank/DDBJ whole genome shotgun (WGS) entry which is preliminary data.</text>
</comment>
<evidence type="ECO:0000313" key="1">
    <source>
        <dbReference type="EMBL" id="KFJ03611.1"/>
    </source>
</evidence>
<dbReference type="Pfam" id="PF05258">
    <property type="entry name" value="DciA"/>
    <property type="match status" value="1"/>
</dbReference>
<dbReference type="STRING" id="77635.BISU_0081"/>
<dbReference type="eggNOG" id="COG5512">
    <property type="taxonomic scope" value="Bacteria"/>
</dbReference>
<gene>
    <name evidence="1" type="ORF">BISU_0081</name>
</gene>
<dbReference type="PANTHER" id="PTHR36456:SF1">
    <property type="entry name" value="UPF0232 PROTEIN SCO3875"/>
    <property type="match status" value="1"/>
</dbReference>
<dbReference type="EMBL" id="JGZR01000006">
    <property type="protein sequence ID" value="KFJ03611.1"/>
    <property type="molecule type" value="Genomic_DNA"/>
</dbReference>
<dbReference type="InterPro" id="IPR007922">
    <property type="entry name" value="DciA-like"/>
</dbReference>
<proteinExistence type="predicted"/>